<reference evidence="1" key="1">
    <citation type="submission" date="2022-07" db="EMBL/GenBank/DDBJ databases">
        <title>Genome Sequence of Phlebia brevispora.</title>
        <authorList>
            <person name="Buettner E."/>
        </authorList>
    </citation>
    <scope>NUCLEOTIDE SEQUENCE</scope>
    <source>
        <strain evidence="1">MPL23</strain>
    </source>
</reference>
<dbReference type="EMBL" id="JANHOG010000639">
    <property type="protein sequence ID" value="KAJ3552613.1"/>
    <property type="molecule type" value="Genomic_DNA"/>
</dbReference>
<evidence type="ECO:0000313" key="1">
    <source>
        <dbReference type="EMBL" id="KAJ3552613.1"/>
    </source>
</evidence>
<evidence type="ECO:0000313" key="2">
    <source>
        <dbReference type="Proteomes" id="UP001148662"/>
    </source>
</evidence>
<organism evidence="1 2">
    <name type="scientific">Phlebia brevispora</name>
    <dbReference type="NCBI Taxonomy" id="194682"/>
    <lineage>
        <taxon>Eukaryota</taxon>
        <taxon>Fungi</taxon>
        <taxon>Dikarya</taxon>
        <taxon>Basidiomycota</taxon>
        <taxon>Agaricomycotina</taxon>
        <taxon>Agaricomycetes</taxon>
        <taxon>Polyporales</taxon>
        <taxon>Meruliaceae</taxon>
        <taxon>Phlebia</taxon>
    </lineage>
</organism>
<dbReference type="Proteomes" id="UP001148662">
    <property type="component" value="Unassembled WGS sequence"/>
</dbReference>
<comment type="caution">
    <text evidence="1">The sequence shown here is derived from an EMBL/GenBank/DDBJ whole genome shotgun (WGS) entry which is preliminary data.</text>
</comment>
<proteinExistence type="predicted"/>
<accession>A0ACC1T481</accession>
<sequence length="101" mass="11906">MQAKVDQLNQTTDQMVRRALLVEIGDFIRSRVLPRKGQRDHGHSRGWWKYEMWAYVSRYLPAKGRSTMDPDYLANVTYKKYKDRAMTKSRAKSPLKGDAKR</sequence>
<gene>
    <name evidence="1" type="ORF">NM688_g4058</name>
</gene>
<name>A0ACC1T481_9APHY</name>
<keyword evidence="2" id="KW-1185">Reference proteome</keyword>
<protein>
    <submittedName>
        <fullName evidence="1">Uncharacterized protein</fullName>
    </submittedName>
</protein>